<accession>Q2SE72</accession>
<organism evidence="1 2">
    <name type="scientific">Hahella chejuensis (strain KCTC 2396)</name>
    <dbReference type="NCBI Taxonomy" id="349521"/>
    <lineage>
        <taxon>Bacteria</taxon>
        <taxon>Pseudomonadati</taxon>
        <taxon>Pseudomonadota</taxon>
        <taxon>Gammaproteobacteria</taxon>
        <taxon>Oceanospirillales</taxon>
        <taxon>Hahellaceae</taxon>
        <taxon>Hahella</taxon>
    </lineage>
</organism>
<evidence type="ECO:0000313" key="1">
    <source>
        <dbReference type="EMBL" id="ABC31052.1"/>
    </source>
</evidence>
<keyword evidence="2" id="KW-1185">Reference proteome</keyword>
<dbReference type="KEGG" id="hch:HCH_04346"/>
<dbReference type="AlphaFoldDB" id="Q2SE72"/>
<dbReference type="EMBL" id="CP000155">
    <property type="protein sequence ID" value="ABC31052.1"/>
    <property type="molecule type" value="Genomic_DNA"/>
</dbReference>
<gene>
    <name evidence="1" type="ordered locus">HCH_04346</name>
</gene>
<dbReference type="HOGENOM" id="CLU_3389709_0_0_6"/>
<name>Q2SE72_HAHCH</name>
<sequence>MKYLNKIYGAHYCVKRRKVEQKSRMKKYERRS</sequence>
<protein>
    <submittedName>
        <fullName evidence="1">Uncharacterized protein</fullName>
    </submittedName>
</protein>
<dbReference type="Proteomes" id="UP000000238">
    <property type="component" value="Chromosome"/>
</dbReference>
<dbReference type="STRING" id="349521.HCH_04346"/>
<proteinExistence type="predicted"/>
<evidence type="ECO:0000313" key="2">
    <source>
        <dbReference type="Proteomes" id="UP000000238"/>
    </source>
</evidence>
<reference evidence="1 2" key="1">
    <citation type="journal article" date="2005" name="Nucleic Acids Res.">
        <title>Genomic blueprint of Hahella chejuensis, a marine microbe producing an algicidal agent.</title>
        <authorList>
            <person name="Jeong H."/>
            <person name="Yim J.H."/>
            <person name="Lee C."/>
            <person name="Choi S.-H."/>
            <person name="Park Y.K."/>
            <person name="Yoon S.H."/>
            <person name="Hur C.-G."/>
            <person name="Kang H.-Y."/>
            <person name="Kim D."/>
            <person name="Lee H.H."/>
            <person name="Park K.H."/>
            <person name="Park S.-H."/>
            <person name="Park H.-S."/>
            <person name="Lee H.K."/>
            <person name="Oh T.K."/>
            <person name="Kim J.F."/>
        </authorList>
    </citation>
    <scope>NUCLEOTIDE SEQUENCE [LARGE SCALE GENOMIC DNA]</scope>
    <source>
        <strain evidence="1 2">KCTC 2396</strain>
    </source>
</reference>